<dbReference type="VEuPathDB" id="TriTrypDB:BSAL_85290"/>
<dbReference type="Proteomes" id="UP000051952">
    <property type="component" value="Unassembled WGS sequence"/>
</dbReference>
<dbReference type="GO" id="GO:0051082">
    <property type="term" value="F:unfolded protein binding"/>
    <property type="evidence" value="ECO:0007669"/>
    <property type="project" value="InterPro"/>
</dbReference>
<dbReference type="OMA" id="KFGRAIN"/>
<dbReference type="InterPro" id="IPR016661">
    <property type="entry name" value="PFDN4"/>
</dbReference>
<dbReference type="PIRSF" id="PIRSF016477">
    <property type="entry name" value="Prefoldin_subunit_4"/>
    <property type="match status" value="1"/>
</dbReference>
<comment type="function">
    <text evidence="3">Binds specifically to cytosolic chaperonin (c-CPN) and transfers target proteins to it. Binds to nascent polypeptide chain and promotes folding in an environment in which there are many competing pathways for nonnative proteins.</text>
</comment>
<dbReference type="EMBL" id="CYKH01001005">
    <property type="protein sequence ID" value="CUG77071.1"/>
    <property type="molecule type" value="Genomic_DNA"/>
</dbReference>
<proteinExistence type="inferred from homology"/>
<organism evidence="5 6">
    <name type="scientific">Bodo saltans</name>
    <name type="common">Flagellated protozoan</name>
    <dbReference type="NCBI Taxonomy" id="75058"/>
    <lineage>
        <taxon>Eukaryota</taxon>
        <taxon>Discoba</taxon>
        <taxon>Euglenozoa</taxon>
        <taxon>Kinetoplastea</taxon>
        <taxon>Metakinetoplastina</taxon>
        <taxon>Eubodonida</taxon>
        <taxon>Bodonidae</taxon>
        <taxon>Bodo</taxon>
    </lineage>
</organism>
<keyword evidence="6" id="KW-1185">Reference proteome</keyword>
<keyword evidence="4" id="KW-0175">Coiled coil</keyword>
<protein>
    <recommendedName>
        <fullName evidence="3">Prefoldin subunit 4</fullName>
    </recommendedName>
</protein>
<name>A0A0S4J0Y8_BODSA</name>
<evidence type="ECO:0000256" key="1">
    <source>
        <dbReference type="ARBA" id="ARBA00008045"/>
    </source>
</evidence>
<dbReference type="PANTHER" id="PTHR21100">
    <property type="entry name" value="PREFOLDIN SUBUNIT 4"/>
    <property type="match status" value="1"/>
</dbReference>
<comment type="subunit">
    <text evidence="3">Heterohexamer of two PFD-alpha type and four PFD-beta type subunits.</text>
</comment>
<evidence type="ECO:0000256" key="4">
    <source>
        <dbReference type="SAM" id="Coils"/>
    </source>
</evidence>
<gene>
    <name evidence="5" type="ORF">BSAL_85290</name>
</gene>
<evidence type="ECO:0000313" key="6">
    <source>
        <dbReference type="Proteomes" id="UP000051952"/>
    </source>
</evidence>
<dbReference type="GO" id="GO:0005737">
    <property type="term" value="C:cytoplasm"/>
    <property type="evidence" value="ECO:0007669"/>
    <property type="project" value="TreeGrafter"/>
</dbReference>
<dbReference type="InterPro" id="IPR002777">
    <property type="entry name" value="PFD_beta-like"/>
</dbReference>
<dbReference type="PANTHER" id="PTHR21100:SF9">
    <property type="entry name" value="PREFOLDIN SUBUNIT 4"/>
    <property type="match status" value="1"/>
</dbReference>
<dbReference type="GO" id="GO:0006457">
    <property type="term" value="P:protein folding"/>
    <property type="evidence" value="ECO:0007669"/>
    <property type="project" value="UniProtKB-UniRule"/>
</dbReference>
<evidence type="ECO:0000256" key="3">
    <source>
        <dbReference type="PIRNR" id="PIRNR016477"/>
    </source>
</evidence>
<feature type="coiled-coil region" evidence="4">
    <location>
        <begin position="77"/>
        <end position="111"/>
    </location>
</feature>
<accession>A0A0S4J0Y8</accession>
<dbReference type="OrthoDB" id="10250441at2759"/>
<reference evidence="6" key="1">
    <citation type="submission" date="2015-09" db="EMBL/GenBank/DDBJ databases">
        <authorList>
            <consortium name="Pathogen Informatics"/>
        </authorList>
    </citation>
    <scope>NUCLEOTIDE SEQUENCE [LARGE SCALE GENOMIC DNA]</scope>
    <source>
        <strain evidence="6">Lake Konstanz</strain>
    </source>
</reference>
<dbReference type="AlphaFoldDB" id="A0A0S4J0Y8"/>
<sequence length="125" mass="14199">MASKKDTTPIDVTWEDQRGLCTFGRMHRRFQEIDAEIRRRDTDIEKLTDAADEIIIADDVKYVFGESFITLDCDDVSTLIETKKASLEAEAQALRQEKEGLEKAMAGLKSVLYAKFGSQVYLESE</sequence>
<evidence type="ECO:0000256" key="2">
    <source>
        <dbReference type="ARBA" id="ARBA00023186"/>
    </source>
</evidence>
<keyword evidence="2 3" id="KW-0143">Chaperone</keyword>
<comment type="similarity">
    <text evidence="1 3">Belongs to the prefoldin subunit beta family.</text>
</comment>
<dbReference type="SUPFAM" id="SSF46579">
    <property type="entry name" value="Prefoldin"/>
    <property type="match status" value="1"/>
</dbReference>
<dbReference type="GO" id="GO:0016272">
    <property type="term" value="C:prefoldin complex"/>
    <property type="evidence" value="ECO:0007669"/>
    <property type="project" value="UniProtKB-UniRule"/>
</dbReference>
<evidence type="ECO:0000313" key="5">
    <source>
        <dbReference type="EMBL" id="CUG77071.1"/>
    </source>
</evidence>
<dbReference type="Pfam" id="PF01920">
    <property type="entry name" value="Prefoldin_2"/>
    <property type="match status" value="1"/>
</dbReference>